<reference evidence="2 3" key="1">
    <citation type="submission" date="2019-11" db="EMBL/GenBank/DDBJ databases">
        <authorList>
            <person name="Zheng R.K."/>
            <person name="Sun C.M."/>
        </authorList>
    </citation>
    <scope>NUCLEOTIDE SEQUENCE [LARGE SCALE GENOMIC DNA]</scope>
    <source>
        <strain evidence="2 3">SRB007</strain>
    </source>
</reference>
<evidence type="ECO:0000313" key="3">
    <source>
        <dbReference type="Proteomes" id="UP000428328"/>
    </source>
</evidence>
<accession>A0A6I6JIE4</accession>
<dbReference type="Pfam" id="PF13801">
    <property type="entry name" value="Metal_resist"/>
    <property type="match status" value="1"/>
</dbReference>
<dbReference type="InterPro" id="IPR025961">
    <property type="entry name" value="Metal_resist"/>
</dbReference>
<evidence type="ECO:0000256" key="1">
    <source>
        <dbReference type="SAM" id="SignalP"/>
    </source>
</evidence>
<dbReference type="Proteomes" id="UP000428328">
    <property type="component" value="Chromosome"/>
</dbReference>
<feature type="chain" id="PRO_5026217733" evidence="1">
    <location>
        <begin position="26"/>
        <end position="173"/>
    </location>
</feature>
<keyword evidence="3" id="KW-1185">Reference proteome</keyword>
<sequence>MTKKNITITSLAAVLVLAMSAFAFAGPGYGRGGCGGPGYGQGAAYTQLTPEKQAAVDKIYEKYDGKFDELRTEMWTKRATLQAMINGGNADEGKIGKLTTDLTNLRDKMWDLRKSMSDELVKETGIEGFGYGYGRGACSGFRGAARSNGDCPGYGQGYGSQQGRGYGRGMGRI</sequence>
<keyword evidence="1" id="KW-0732">Signal</keyword>
<dbReference type="KEGG" id="psel:GM415_08110"/>
<feature type="signal peptide" evidence="1">
    <location>
        <begin position="1"/>
        <end position="25"/>
    </location>
</feature>
<dbReference type="Gene3D" id="1.20.120.1490">
    <property type="match status" value="1"/>
</dbReference>
<evidence type="ECO:0000313" key="2">
    <source>
        <dbReference type="EMBL" id="QGY40092.1"/>
    </source>
</evidence>
<protein>
    <submittedName>
        <fullName evidence="2">Periplasmic heavy metal sensor</fullName>
    </submittedName>
</protein>
<dbReference type="EMBL" id="CP046400">
    <property type="protein sequence ID" value="QGY40092.1"/>
    <property type="molecule type" value="Genomic_DNA"/>
</dbReference>
<dbReference type="AlphaFoldDB" id="A0A6I6JIE4"/>
<gene>
    <name evidence="2" type="ORF">GM415_08110</name>
</gene>
<dbReference type="RefSeq" id="WP_158947315.1">
    <property type="nucleotide sequence ID" value="NZ_CP046400.1"/>
</dbReference>
<name>A0A6I6JIE4_9BACT</name>
<organism evidence="2 3">
    <name type="scientific">Pseudodesulfovibrio cashew</name>
    <dbReference type="NCBI Taxonomy" id="2678688"/>
    <lineage>
        <taxon>Bacteria</taxon>
        <taxon>Pseudomonadati</taxon>
        <taxon>Thermodesulfobacteriota</taxon>
        <taxon>Desulfovibrionia</taxon>
        <taxon>Desulfovibrionales</taxon>
        <taxon>Desulfovibrionaceae</taxon>
    </lineage>
</organism>
<proteinExistence type="predicted"/>